<evidence type="ECO:0000313" key="3">
    <source>
        <dbReference type="Proteomes" id="UP000694565"/>
    </source>
</evidence>
<reference evidence="2" key="2">
    <citation type="submission" date="2025-09" db="UniProtKB">
        <authorList>
            <consortium name="Ensembl"/>
        </authorList>
    </citation>
    <scope>IDENTIFICATION</scope>
</reference>
<dbReference type="Pfam" id="PF00435">
    <property type="entry name" value="Spectrin"/>
    <property type="match status" value="1"/>
</dbReference>
<keyword evidence="3" id="KW-1185">Reference proteome</keyword>
<evidence type="ECO:0000256" key="1">
    <source>
        <dbReference type="SAM" id="MobiDB-lite"/>
    </source>
</evidence>
<dbReference type="InterPro" id="IPR018159">
    <property type="entry name" value="Spectrin/alpha-actinin"/>
</dbReference>
<feature type="region of interest" description="Disordered" evidence="1">
    <location>
        <begin position="1"/>
        <end position="83"/>
    </location>
</feature>
<accession>A0A8C3AA09</accession>
<dbReference type="Ensembl" id="ENSCLMT00005039919.1">
    <property type="protein sequence ID" value="ENSCLMP00005038445.1"/>
    <property type="gene ID" value="ENSCLMG00005018212.1"/>
</dbReference>
<name>A0A8C3AA09_CYCLU</name>
<feature type="compositionally biased region" description="Basic and acidic residues" evidence="1">
    <location>
        <begin position="60"/>
        <end position="79"/>
    </location>
</feature>
<dbReference type="AlphaFoldDB" id="A0A8C3AA09"/>
<dbReference type="InterPro" id="IPR002017">
    <property type="entry name" value="Spectrin_repeat"/>
</dbReference>
<feature type="compositionally biased region" description="Basic and acidic residues" evidence="1">
    <location>
        <begin position="18"/>
        <end position="53"/>
    </location>
</feature>
<evidence type="ECO:0000313" key="2">
    <source>
        <dbReference type="Ensembl" id="ENSCLMP00005038445.1"/>
    </source>
</evidence>
<reference evidence="2" key="1">
    <citation type="submission" date="2025-08" db="UniProtKB">
        <authorList>
            <consortium name="Ensembl"/>
        </authorList>
    </citation>
    <scope>IDENTIFICATION</scope>
</reference>
<dbReference type="Gene3D" id="1.20.58.60">
    <property type="match status" value="1"/>
</dbReference>
<organism evidence="2 3">
    <name type="scientific">Cyclopterus lumpus</name>
    <name type="common">Lumpsucker</name>
    <dbReference type="NCBI Taxonomy" id="8103"/>
    <lineage>
        <taxon>Eukaryota</taxon>
        <taxon>Metazoa</taxon>
        <taxon>Chordata</taxon>
        <taxon>Craniata</taxon>
        <taxon>Vertebrata</taxon>
        <taxon>Euteleostomi</taxon>
        <taxon>Actinopterygii</taxon>
        <taxon>Neopterygii</taxon>
        <taxon>Teleostei</taxon>
        <taxon>Neoteleostei</taxon>
        <taxon>Acanthomorphata</taxon>
        <taxon>Eupercaria</taxon>
        <taxon>Perciformes</taxon>
        <taxon>Cottioidei</taxon>
        <taxon>Cottales</taxon>
        <taxon>Cyclopteridae</taxon>
        <taxon>Cyclopterus</taxon>
    </lineage>
</organism>
<dbReference type="GeneTree" id="ENSGT00940000161549"/>
<sequence length="281" mass="32085">MGNLISRPSCLGQKSKHLRSDQDFLKECYQRRRERQPPEQHGEEIDYMREEGYTRSPLAHPDRTSAERRASLQRRDSREGSPWSWKTLASREVTEVTEVTETVVTEILEVTEYPSGDKGGDPIVTRTVRVLNGVAEELAELIICYGLSLKGTRSPLALRDMSTDSETFLQNLESLLTWVSEIEELTANQKPPSSEVKVVKAQLQEQKLLQRLLTDRRRGMDSMMLEGPRIVEAHPGEEGEQEKVKLATLKQKWEALQLGAEKRSACLYWQCHTHMLARPTA</sequence>
<dbReference type="SMART" id="SM00150">
    <property type="entry name" value="SPEC"/>
    <property type="match status" value="1"/>
</dbReference>
<dbReference type="SUPFAM" id="SSF46966">
    <property type="entry name" value="Spectrin repeat"/>
    <property type="match status" value="1"/>
</dbReference>
<protein>
    <submittedName>
        <fullName evidence="2">Uncharacterized protein</fullName>
    </submittedName>
</protein>
<proteinExistence type="predicted"/>
<dbReference type="Proteomes" id="UP000694565">
    <property type="component" value="Unplaced"/>
</dbReference>